<dbReference type="AlphaFoldDB" id="A0A0B4DPU2"/>
<dbReference type="RefSeq" id="WP_043450414.1">
    <property type="nucleotide sequence ID" value="NZ_JWTB01000008.1"/>
</dbReference>
<organism evidence="1 2">
    <name type="scientific">Pseudarthrobacter phenanthrenivorans</name>
    <name type="common">Arthrobacter phenanthrenivorans</name>
    <dbReference type="NCBI Taxonomy" id="361575"/>
    <lineage>
        <taxon>Bacteria</taxon>
        <taxon>Bacillati</taxon>
        <taxon>Actinomycetota</taxon>
        <taxon>Actinomycetes</taxon>
        <taxon>Micrococcales</taxon>
        <taxon>Micrococcaceae</taxon>
        <taxon>Pseudarthrobacter</taxon>
    </lineage>
</organism>
<evidence type="ECO:0000313" key="2">
    <source>
        <dbReference type="Proteomes" id="UP000031196"/>
    </source>
</evidence>
<reference evidence="1 2" key="1">
    <citation type="submission" date="2014-12" db="EMBL/GenBank/DDBJ databases">
        <title>Genome sequencing of Arthrobacter phenanthrenivorans SWC37.</title>
        <authorList>
            <person name="Tan P.W."/>
            <person name="Chan K.-G."/>
        </authorList>
    </citation>
    <scope>NUCLEOTIDE SEQUENCE [LARGE SCALE GENOMIC DNA]</scope>
    <source>
        <strain evidence="1 2">SWC37</strain>
    </source>
</reference>
<name>A0A0B4DPU2_PSEPS</name>
<dbReference type="Proteomes" id="UP000031196">
    <property type="component" value="Unassembled WGS sequence"/>
</dbReference>
<evidence type="ECO:0000313" key="1">
    <source>
        <dbReference type="EMBL" id="KIC68711.1"/>
    </source>
</evidence>
<gene>
    <name evidence="1" type="ORF">RM50_04430</name>
</gene>
<comment type="caution">
    <text evidence="1">The sequence shown here is derived from an EMBL/GenBank/DDBJ whole genome shotgun (WGS) entry which is preliminary data.</text>
</comment>
<protein>
    <submittedName>
        <fullName evidence="1">Uncharacterized protein</fullName>
    </submittedName>
</protein>
<accession>A0A0B4DPU2</accession>
<dbReference type="EMBL" id="JWTB01000008">
    <property type="protein sequence ID" value="KIC68711.1"/>
    <property type="molecule type" value="Genomic_DNA"/>
</dbReference>
<sequence length="162" mass="18797">MPGHWQSEDERSQHRKFLRDYIADDYAKANFNQEFMGEMGDLVTKLTVEIARLRELQKEHPKIASDATTMMREAAEHLTKASTPGDEWTRFALAYEWRVASASTHGRTWPVFVRRTEKFKTEDGEIRRLTTSAEELGIAVGAATLMTSEAWRLWDLRRAKQH</sequence>
<proteinExistence type="predicted"/>
<dbReference type="OrthoDB" id="4919705at2"/>